<name>A0A2R6NJX1_9APHY</name>
<dbReference type="AlphaFoldDB" id="A0A2R6NJX1"/>
<sequence length="68" mass="7788">MKTVEESEKTMYVGSYPLIIVSSSRWDPKFPHNEAECLLGGSRPLPKYEHEEAQVAEFSTEKQAFHCL</sequence>
<reference evidence="1 2" key="1">
    <citation type="submission" date="2018-02" db="EMBL/GenBank/DDBJ databases">
        <title>Genome sequence of the basidiomycete white-rot fungus Phlebia centrifuga.</title>
        <authorList>
            <person name="Granchi Z."/>
            <person name="Peng M."/>
            <person name="de Vries R.P."/>
            <person name="Hilden K."/>
            <person name="Makela M.R."/>
            <person name="Grigoriev I."/>
            <person name="Riley R."/>
        </authorList>
    </citation>
    <scope>NUCLEOTIDE SEQUENCE [LARGE SCALE GENOMIC DNA]</scope>
    <source>
        <strain evidence="1 2">FBCC195</strain>
    </source>
</reference>
<comment type="caution">
    <text evidence="1">The sequence shown here is derived from an EMBL/GenBank/DDBJ whole genome shotgun (WGS) entry which is preliminary data.</text>
</comment>
<dbReference type="Proteomes" id="UP000186601">
    <property type="component" value="Unassembled WGS sequence"/>
</dbReference>
<evidence type="ECO:0000313" key="1">
    <source>
        <dbReference type="EMBL" id="PSR72653.1"/>
    </source>
</evidence>
<dbReference type="EMBL" id="MLYV02001144">
    <property type="protein sequence ID" value="PSR72653.1"/>
    <property type="molecule type" value="Genomic_DNA"/>
</dbReference>
<keyword evidence="2" id="KW-1185">Reference proteome</keyword>
<protein>
    <submittedName>
        <fullName evidence="1">Uncharacterized protein</fullName>
    </submittedName>
</protein>
<evidence type="ECO:0000313" key="2">
    <source>
        <dbReference type="Proteomes" id="UP000186601"/>
    </source>
</evidence>
<organism evidence="1 2">
    <name type="scientific">Hermanssonia centrifuga</name>
    <dbReference type="NCBI Taxonomy" id="98765"/>
    <lineage>
        <taxon>Eukaryota</taxon>
        <taxon>Fungi</taxon>
        <taxon>Dikarya</taxon>
        <taxon>Basidiomycota</taxon>
        <taxon>Agaricomycotina</taxon>
        <taxon>Agaricomycetes</taxon>
        <taxon>Polyporales</taxon>
        <taxon>Meruliaceae</taxon>
        <taxon>Hermanssonia</taxon>
    </lineage>
</organism>
<dbReference type="OrthoDB" id="6682367at2759"/>
<gene>
    <name evidence="1" type="ORF">PHLCEN_2v11477</name>
</gene>
<accession>A0A2R6NJX1</accession>
<proteinExistence type="predicted"/>